<feature type="compositionally biased region" description="Polar residues" evidence="2">
    <location>
        <begin position="761"/>
        <end position="774"/>
    </location>
</feature>
<dbReference type="GO" id="GO:0071818">
    <property type="term" value="C:BAT3 complex"/>
    <property type="evidence" value="ECO:0007669"/>
    <property type="project" value="TreeGrafter"/>
</dbReference>
<dbReference type="InterPro" id="IPR019956">
    <property type="entry name" value="Ubiquitin_dom"/>
</dbReference>
<dbReference type="Proteomes" id="UP000823388">
    <property type="component" value="Chromosome 6K"/>
</dbReference>
<dbReference type="GO" id="GO:0036503">
    <property type="term" value="P:ERAD pathway"/>
    <property type="evidence" value="ECO:0007669"/>
    <property type="project" value="TreeGrafter"/>
</dbReference>
<feature type="region of interest" description="Disordered" evidence="2">
    <location>
        <begin position="537"/>
        <end position="558"/>
    </location>
</feature>
<feature type="region of interest" description="Disordered" evidence="2">
    <location>
        <begin position="1"/>
        <end position="27"/>
    </location>
</feature>
<feature type="compositionally biased region" description="Low complexity" evidence="2">
    <location>
        <begin position="718"/>
        <end position="736"/>
    </location>
</feature>
<reference evidence="4" key="1">
    <citation type="submission" date="2020-05" db="EMBL/GenBank/DDBJ databases">
        <title>WGS assembly of Panicum virgatum.</title>
        <authorList>
            <person name="Lovell J.T."/>
            <person name="Jenkins J."/>
            <person name="Shu S."/>
            <person name="Juenger T.E."/>
            <person name="Schmutz J."/>
        </authorList>
    </citation>
    <scope>NUCLEOTIDE SEQUENCE</scope>
    <source>
        <strain evidence="4">AP13</strain>
    </source>
</reference>
<organism evidence="4 5">
    <name type="scientific">Panicum virgatum</name>
    <name type="common">Blackwell switchgrass</name>
    <dbReference type="NCBI Taxonomy" id="38727"/>
    <lineage>
        <taxon>Eukaryota</taxon>
        <taxon>Viridiplantae</taxon>
        <taxon>Streptophyta</taxon>
        <taxon>Embryophyta</taxon>
        <taxon>Tracheophyta</taxon>
        <taxon>Spermatophyta</taxon>
        <taxon>Magnoliopsida</taxon>
        <taxon>Liliopsida</taxon>
        <taxon>Poales</taxon>
        <taxon>Poaceae</taxon>
        <taxon>PACMAD clade</taxon>
        <taxon>Panicoideae</taxon>
        <taxon>Panicodae</taxon>
        <taxon>Paniceae</taxon>
        <taxon>Panicinae</taxon>
        <taxon>Panicum</taxon>
        <taxon>Panicum sect. Hiantes</taxon>
    </lineage>
</organism>
<dbReference type="EMBL" id="CM029047">
    <property type="protein sequence ID" value="KAG2585468.1"/>
    <property type="molecule type" value="Genomic_DNA"/>
</dbReference>
<feature type="compositionally biased region" description="Polar residues" evidence="2">
    <location>
        <begin position="537"/>
        <end position="554"/>
    </location>
</feature>
<feature type="domain" description="Ubiquitin-like" evidence="3">
    <location>
        <begin position="72"/>
        <end position="147"/>
    </location>
</feature>
<name>A0A8T0RKM9_PANVG</name>
<proteinExistence type="predicted"/>
<feature type="region of interest" description="Disordered" evidence="2">
    <location>
        <begin position="447"/>
        <end position="494"/>
    </location>
</feature>
<dbReference type="InterPro" id="IPR000626">
    <property type="entry name" value="Ubiquitin-like_dom"/>
</dbReference>
<keyword evidence="5" id="KW-1185">Reference proteome</keyword>
<dbReference type="InterPro" id="IPR029071">
    <property type="entry name" value="Ubiquitin-like_domsf"/>
</dbReference>
<evidence type="ECO:0000313" key="4">
    <source>
        <dbReference type="EMBL" id="KAG2585468.1"/>
    </source>
</evidence>
<dbReference type="GO" id="GO:0031593">
    <property type="term" value="F:polyubiquitin modification-dependent protein binding"/>
    <property type="evidence" value="ECO:0007669"/>
    <property type="project" value="TreeGrafter"/>
</dbReference>
<accession>A0A8T0RKM9</accession>
<evidence type="ECO:0000259" key="3">
    <source>
        <dbReference type="PROSITE" id="PS50053"/>
    </source>
</evidence>
<feature type="region of interest" description="Disordered" evidence="2">
    <location>
        <begin position="590"/>
        <end position="652"/>
    </location>
</feature>
<evidence type="ECO:0000313" key="5">
    <source>
        <dbReference type="Proteomes" id="UP000823388"/>
    </source>
</evidence>
<feature type="region of interest" description="Disordered" evidence="2">
    <location>
        <begin position="881"/>
        <end position="929"/>
    </location>
</feature>
<protein>
    <recommendedName>
        <fullName evidence="3">Ubiquitin-like domain-containing protein</fullName>
    </recommendedName>
</protein>
<gene>
    <name evidence="4" type="ORF">PVAP13_6KG392400</name>
</gene>
<feature type="region of interest" description="Disordered" evidence="2">
    <location>
        <begin position="48"/>
        <end position="69"/>
    </location>
</feature>
<dbReference type="GO" id="GO:0051787">
    <property type="term" value="F:misfolded protein binding"/>
    <property type="evidence" value="ECO:0007669"/>
    <property type="project" value="TreeGrafter"/>
</dbReference>
<dbReference type="SUPFAM" id="SSF54236">
    <property type="entry name" value="Ubiquitin-like"/>
    <property type="match status" value="1"/>
</dbReference>
<feature type="compositionally biased region" description="Polar residues" evidence="2">
    <location>
        <begin position="670"/>
        <end position="697"/>
    </location>
</feature>
<dbReference type="Gene3D" id="3.10.20.90">
    <property type="entry name" value="Phosphatidylinositol 3-kinase Catalytic Subunit, Chain A, domain 1"/>
    <property type="match status" value="1"/>
</dbReference>
<dbReference type="PANTHER" id="PTHR15204">
    <property type="entry name" value="LARGE PROLINE-RICH PROTEIN BAG6"/>
    <property type="match status" value="1"/>
</dbReference>
<keyword evidence="1" id="KW-0832">Ubl conjugation</keyword>
<feature type="region of interest" description="Disordered" evidence="2">
    <location>
        <begin position="752"/>
        <end position="793"/>
    </location>
</feature>
<dbReference type="FunFam" id="3.10.20.90:FF:000154">
    <property type="entry name" value="Large proline-rich protein BAG6"/>
    <property type="match status" value="1"/>
</dbReference>
<feature type="compositionally biased region" description="Low complexity" evidence="2">
    <location>
        <begin position="447"/>
        <end position="467"/>
    </location>
</feature>
<dbReference type="SMART" id="SM00213">
    <property type="entry name" value="UBQ"/>
    <property type="match status" value="1"/>
</dbReference>
<dbReference type="Pfam" id="PF00240">
    <property type="entry name" value="ubiquitin"/>
    <property type="match status" value="1"/>
</dbReference>
<dbReference type="PROSITE" id="PS50053">
    <property type="entry name" value="UBIQUITIN_2"/>
    <property type="match status" value="1"/>
</dbReference>
<comment type="caution">
    <text evidence="4">The sequence shown here is derived from an EMBL/GenBank/DDBJ whole genome shotgun (WGS) entry which is preliminary data.</text>
</comment>
<dbReference type="CDD" id="cd17039">
    <property type="entry name" value="Ubl_ubiquitin_like"/>
    <property type="match status" value="1"/>
</dbReference>
<feature type="region of interest" description="Disordered" evidence="2">
    <location>
        <begin position="670"/>
        <end position="736"/>
    </location>
</feature>
<feature type="region of interest" description="Disordered" evidence="2">
    <location>
        <begin position="269"/>
        <end position="295"/>
    </location>
</feature>
<feature type="compositionally biased region" description="Polar residues" evidence="2">
    <location>
        <begin position="597"/>
        <end position="652"/>
    </location>
</feature>
<dbReference type="PANTHER" id="PTHR15204:SF5">
    <property type="entry name" value="LARGE PROLINE-RICH PROTEIN BAG6 ISOFORM X1"/>
    <property type="match status" value="1"/>
</dbReference>
<feature type="compositionally biased region" description="Polar residues" evidence="2">
    <location>
        <begin position="889"/>
        <end position="923"/>
    </location>
</feature>
<sequence length="990" mass="102082">MGVELLDCGEGAAARQERGSGGGGGGGGGAGGHCFLLKSKFFFPPKRMAAEDNPHGASSSTAKPADDTESTIEINIKTLDSQVHKLRVNKNAPVSVLKEKIVDATGVPLDQQRLIFRGRVLKDDHLLSEYHLEDGFTLHLVARRAAEGQNSSGTSEGNTPANVNFAANGGLLDDISRSVRDLLGSLGVAMSGGLTNASFSVPLATGPEGANNVPGRTQPVNPAQPGFSVPNHQLHVTQLQSGAIPRSMVIPDSLTTLTEYMERVDRVLQNNGAPPSRDSEGQQRATADDANVNPRFPSPEVLASVIERAQQLLSGSASSALSHIAQRIRQDGSTGDASIRREIQTESVQLGIAMQHLGAMFFELGRTMMMLRTGLSPSEAFVNSGPAVYINSTGPNPIMVQPSFQNTPPFGVSNIPVMGGVSGAFGIVDPSRSSGFGDPFRNINVQSSGASATSGSSAGTTTTSEGAINGNRQDAARTQGSNPPGHPAGTRGLPTRTVVAAIPARSSVEAPNHVLSVFLPVQVRGQVAVPNQTASFQGSQTAAGNGAQPNSTPAVPQASVGGVPPIVAQVTAQVANALAANAPGQVSSSAQSAADQGFNQTTDSRAGVLSSSTPATTPQQNDPSGTCGSTLPSQDGIQQHPQLEDTSAGTTNLSGDPIVTCAIDVPASTSAENSALKNKSTDRVGSQSLEPSASGSSEPVGLGGGLIPKRRSRAAKPSGSTTDSGRDSSSVSQSQDAISVAQQFLQGFASQNNTNASQSNIPTSGPPSSRSQPTGVPPRRQSGEGQPDIGSMISGMLNNPVFSNLLSNVATQAGGSSADMRSMMEGLQSPAVVDTISNIVQNVDEQDLGAMFGSGRGQGGMDLSRMLQQMMPVVSQVLGGAGAHPVGANNGQSRSQPRSSDTAGGNVLDNSSSQFDLHQARQSIEQHESPENIFSAVLETAAQAYGEDDSIQSMLEELASDPELTNDYLKLLVEQVRQRLQSESQPGSQS</sequence>
<feature type="compositionally biased region" description="Polar residues" evidence="2">
    <location>
        <begin position="470"/>
        <end position="482"/>
    </location>
</feature>
<dbReference type="AlphaFoldDB" id="A0A8T0RKM9"/>
<evidence type="ECO:0000256" key="1">
    <source>
        <dbReference type="ARBA" id="ARBA00022843"/>
    </source>
</evidence>
<dbReference type="PROSITE" id="PS00299">
    <property type="entry name" value="UBIQUITIN_1"/>
    <property type="match status" value="1"/>
</dbReference>
<dbReference type="InterPro" id="IPR019954">
    <property type="entry name" value="Ubiquitin_CS"/>
</dbReference>
<dbReference type="PRINTS" id="PR00348">
    <property type="entry name" value="UBIQUITIN"/>
</dbReference>
<evidence type="ECO:0000256" key="2">
    <source>
        <dbReference type="SAM" id="MobiDB-lite"/>
    </source>
</evidence>